<gene>
    <name evidence="5" type="ORF">S01H4_34539</name>
</gene>
<dbReference type="GO" id="GO:0051287">
    <property type="term" value="F:NAD binding"/>
    <property type="evidence" value="ECO:0007669"/>
    <property type="project" value="InterPro"/>
</dbReference>
<feature type="domain" description="D-isomer specific 2-hydroxyacid dehydrogenase NAD-binding" evidence="4">
    <location>
        <begin position="4"/>
        <end position="79"/>
    </location>
</feature>
<protein>
    <recommendedName>
        <fullName evidence="4">D-isomer specific 2-hydroxyacid dehydrogenase NAD-binding domain-containing protein</fullName>
    </recommendedName>
</protein>
<name>X1AQR2_9ZZZZ</name>
<dbReference type="AlphaFoldDB" id="X1AQR2"/>
<organism evidence="5">
    <name type="scientific">marine sediment metagenome</name>
    <dbReference type="NCBI Taxonomy" id="412755"/>
    <lineage>
        <taxon>unclassified sequences</taxon>
        <taxon>metagenomes</taxon>
        <taxon>ecological metagenomes</taxon>
    </lineage>
</organism>
<dbReference type="PANTHER" id="PTHR42789:SF1">
    <property type="entry name" value="D-ISOMER SPECIFIC 2-HYDROXYACID DEHYDROGENASE FAMILY PROTEIN (AFU_ORTHOLOGUE AFUA_6G10090)"/>
    <property type="match status" value="1"/>
</dbReference>
<accession>X1AQR2</accession>
<dbReference type="Pfam" id="PF02826">
    <property type="entry name" value="2-Hacid_dh_C"/>
    <property type="match status" value="1"/>
</dbReference>
<feature type="non-terminal residue" evidence="5">
    <location>
        <position position="1"/>
    </location>
</feature>
<dbReference type="SUPFAM" id="SSF51735">
    <property type="entry name" value="NAD(P)-binding Rossmann-fold domains"/>
    <property type="match status" value="1"/>
</dbReference>
<comment type="similarity">
    <text evidence="1">Belongs to the D-isomer specific 2-hydroxyacid dehydrogenase family.</text>
</comment>
<evidence type="ECO:0000259" key="4">
    <source>
        <dbReference type="Pfam" id="PF02826"/>
    </source>
</evidence>
<dbReference type="Gene3D" id="3.40.50.720">
    <property type="entry name" value="NAD(P)-binding Rossmann-like Domain"/>
    <property type="match status" value="1"/>
</dbReference>
<evidence type="ECO:0000313" key="5">
    <source>
        <dbReference type="EMBL" id="GAG74648.1"/>
    </source>
</evidence>
<evidence type="ECO:0000256" key="2">
    <source>
        <dbReference type="ARBA" id="ARBA00023002"/>
    </source>
</evidence>
<evidence type="ECO:0000256" key="3">
    <source>
        <dbReference type="ARBA" id="ARBA00023027"/>
    </source>
</evidence>
<dbReference type="PANTHER" id="PTHR42789">
    <property type="entry name" value="D-ISOMER SPECIFIC 2-HYDROXYACID DEHYDROGENASE FAMILY PROTEIN (AFU_ORTHOLOGUE AFUA_6G10090)"/>
    <property type="match status" value="1"/>
</dbReference>
<comment type="caution">
    <text evidence="5">The sequence shown here is derived from an EMBL/GenBank/DDBJ whole genome shotgun (WGS) entry which is preliminary data.</text>
</comment>
<keyword evidence="2" id="KW-0560">Oxidoreductase</keyword>
<dbReference type="InterPro" id="IPR006140">
    <property type="entry name" value="D-isomer_DH_NAD-bd"/>
</dbReference>
<dbReference type="InterPro" id="IPR036291">
    <property type="entry name" value="NAD(P)-bd_dom_sf"/>
</dbReference>
<proteinExistence type="inferred from homology"/>
<dbReference type="InterPro" id="IPR050857">
    <property type="entry name" value="D-2-hydroxyacid_DH"/>
</dbReference>
<evidence type="ECO:0000256" key="1">
    <source>
        <dbReference type="ARBA" id="ARBA00005854"/>
    </source>
</evidence>
<dbReference type="EMBL" id="BART01018283">
    <property type="protein sequence ID" value="GAG74648.1"/>
    <property type="molecule type" value="Genomic_DNA"/>
</dbReference>
<reference evidence="5" key="1">
    <citation type="journal article" date="2014" name="Front. Microbiol.">
        <title>High frequency of phylogenetically diverse reductive dehalogenase-homologous genes in deep subseafloor sedimentary metagenomes.</title>
        <authorList>
            <person name="Kawai M."/>
            <person name="Futagami T."/>
            <person name="Toyoda A."/>
            <person name="Takaki Y."/>
            <person name="Nishi S."/>
            <person name="Hori S."/>
            <person name="Arai W."/>
            <person name="Tsubouchi T."/>
            <person name="Morono Y."/>
            <person name="Uchiyama I."/>
            <person name="Ito T."/>
            <person name="Fujiyama A."/>
            <person name="Inagaki F."/>
            <person name="Takami H."/>
        </authorList>
    </citation>
    <scope>NUCLEOTIDE SEQUENCE</scope>
    <source>
        <strain evidence="5">Expedition CK06-06</strain>
    </source>
</reference>
<dbReference type="GO" id="GO:0016491">
    <property type="term" value="F:oxidoreductase activity"/>
    <property type="evidence" value="ECO:0007669"/>
    <property type="project" value="UniProtKB-KW"/>
</dbReference>
<keyword evidence="3" id="KW-0520">NAD</keyword>
<sequence length="110" mass="11556">AGVTVDNEGGLNRARLELIPEDAAVILASRAEITDFDALIDLASKGRFRAAIDVFPEEPVPADAPFRSAPNILFTSHLAGGLHISYAGTCRLQNAERGRTGGGGKRSPEA</sequence>